<keyword evidence="2" id="KW-0813">Transport</keyword>
<evidence type="ECO:0000256" key="7">
    <source>
        <dbReference type="ARBA" id="ARBA00038076"/>
    </source>
</evidence>
<dbReference type="EMBL" id="CP097160">
    <property type="protein sequence ID" value="UQN15511.1"/>
    <property type="molecule type" value="Genomic_DNA"/>
</dbReference>
<dbReference type="InterPro" id="IPR051125">
    <property type="entry name" value="ABC-4/HrtB_transporter"/>
</dbReference>
<accession>A0ABY4MYJ1</accession>
<evidence type="ECO:0000313" key="11">
    <source>
        <dbReference type="EMBL" id="UQN15511.1"/>
    </source>
</evidence>
<feature type="transmembrane region" description="Helical" evidence="8">
    <location>
        <begin position="319"/>
        <end position="342"/>
    </location>
</feature>
<keyword evidence="6 8" id="KW-0472">Membrane</keyword>
<sequence>MYLALRDLRHAPGRFTLIGAVIALMMLLVGFLTGLTGGLAGQNISGILGTGASSVVAANSDDEFSWSTAQVDKAQLAAWQDAAAGTDATVTPVGVSTTRLEHGDASAAVTLWAEPTDATPLGTDLAPLENGQIVLPEDAATSLGITTGDTIELAGEQLTVAAVADTGQFSHTDIARVTLDDWRGYLRDRMQPERTASVLLVNGTIDHADTVAADSDTQAQGLLPSLLGLEAFKSEIGTLGMMIGMLFGISALIVGVFFLVWSMQRQRDISVLKALGAPMGWLRRDALGQAAFLLVVAIAIGSALALGLGALIAPVAPFIVAWWTILPPALAMLIAGLIGALVSLRQINRVDPLVALNATAA</sequence>
<proteinExistence type="inferred from homology"/>
<reference evidence="11" key="1">
    <citation type="submission" date="2022-05" db="EMBL/GenBank/DDBJ databases">
        <title>Complete genome sequence of toluene-degrading Gulosibacter sediminis strain ACHW.36C.</title>
        <authorList>
            <person name="Wai A.C."/>
            <person name="Lai G.K."/>
            <person name="Griffin S.D."/>
            <person name="Leung F.C."/>
        </authorList>
    </citation>
    <scope>NUCLEOTIDE SEQUENCE [LARGE SCALE GENOMIC DNA]</scope>
    <source>
        <strain evidence="11">ACHW.36C</strain>
    </source>
</reference>
<evidence type="ECO:0000256" key="4">
    <source>
        <dbReference type="ARBA" id="ARBA00022692"/>
    </source>
</evidence>
<dbReference type="InterPro" id="IPR025857">
    <property type="entry name" value="MacB_PCD"/>
</dbReference>
<dbReference type="Pfam" id="PF12704">
    <property type="entry name" value="MacB_PCD"/>
    <property type="match status" value="1"/>
</dbReference>
<evidence type="ECO:0000256" key="6">
    <source>
        <dbReference type="ARBA" id="ARBA00023136"/>
    </source>
</evidence>
<evidence type="ECO:0000256" key="2">
    <source>
        <dbReference type="ARBA" id="ARBA00022448"/>
    </source>
</evidence>
<name>A0ABY4MYJ1_9MICO</name>
<feature type="transmembrane region" description="Helical" evidence="8">
    <location>
        <begin position="239"/>
        <end position="261"/>
    </location>
</feature>
<dbReference type="InterPro" id="IPR003838">
    <property type="entry name" value="ABC3_permease_C"/>
</dbReference>
<dbReference type="Pfam" id="PF02687">
    <property type="entry name" value="FtsX"/>
    <property type="match status" value="1"/>
</dbReference>
<evidence type="ECO:0000256" key="5">
    <source>
        <dbReference type="ARBA" id="ARBA00022989"/>
    </source>
</evidence>
<evidence type="ECO:0000256" key="1">
    <source>
        <dbReference type="ARBA" id="ARBA00004651"/>
    </source>
</evidence>
<comment type="subcellular location">
    <subcellularLocation>
        <location evidence="1">Cell membrane</location>
        <topology evidence="1">Multi-pass membrane protein</topology>
    </subcellularLocation>
</comment>
<feature type="domain" description="MacB-like periplasmic core" evidence="10">
    <location>
        <begin position="18"/>
        <end position="193"/>
    </location>
</feature>
<feature type="transmembrane region" description="Helical" evidence="8">
    <location>
        <begin position="15"/>
        <end position="35"/>
    </location>
</feature>
<gene>
    <name evidence="11" type="ORF">M3M28_03335</name>
</gene>
<feature type="transmembrane region" description="Helical" evidence="8">
    <location>
        <begin position="291"/>
        <end position="313"/>
    </location>
</feature>
<keyword evidence="3" id="KW-1003">Cell membrane</keyword>
<protein>
    <submittedName>
        <fullName evidence="11">ABC transporter permease</fullName>
    </submittedName>
</protein>
<dbReference type="PANTHER" id="PTHR43738">
    <property type="entry name" value="ABC TRANSPORTER, MEMBRANE PROTEIN"/>
    <property type="match status" value="1"/>
</dbReference>
<feature type="domain" description="ABC3 transporter permease C-terminal" evidence="9">
    <location>
        <begin position="241"/>
        <end position="351"/>
    </location>
</feature>
<evidence type="ECO:0000256" key="8">
    <source>
        <dbReference type="SAM" id="Phobius"/>
    </source>
</evidence>
<keyword evidence="4 8" id="KW-0812">Transmembrane</keyword>
<keyword evidence="5 8" id="KW-1133">Transmembrane helix</keyword>
<comment type="similarity">
    <text evidence="7">Belongs to the ABC-4 integral membrane protein family.</text>
</comment>
<dbReference type="PANTHER" id="PTHR43738:SF1">
    <property type="entry name" value="HEMIN TRANSPORT SYSTEM PERMEASE PROTEIN HRTB-RELATED"/>
    <property type="match status" value="1"/>
</dbReference>
<evidence type="ECO:0000256" key="3">
    <source>
        <dbReference type="ARBA" id="ARBA00022475"/>
    </source>
</evidence>
<evidence type="ECO:0000259" key="10">
    <source>
        <dbReference type="Pfam" id="PF12704"/>
    </source>
</evidence>
<organism evidence="11">
    <name type="scientific">Gulosibacter sediminis</name>
    <dbReference type="NCBI Taxonomy" id="1729695"/>
    <lineage>
        <taxon>Bacteria</taxon>
        <taxon>Bacillati</taxon>
        <taxon>Actinomycetota</taxon>
        <taxon>Actinomycetes</taxon>
        <taxon>Micrococcales</taxon>
        <taxon>Microbacteriaceae</taxon>
        <taxon>Gulosibacter</taxon>
    </lineage>
</organism>
<evidence type="ECO:0000259" key="9">
    <source>
        <dbReference type="Pfam" id="PF02687"/>
    </source>
</evidence>